<organism evidence="7 8">
    <name type="scientific">Paraburkholderia edwinii</name>
    <dbReference type="NCBI Taxonomy" id="2861782"/>
    <lineage>
        <taxon>Bacteria</taxon>
        <taxon>Pseudomonadati</taxon>
        <taxon>Pseudomonadota</taxon>
        <taxon>Betaproteobacteria</taxon>
        <taxon>Burkholderiales</taxon>
        <taxon>Burkholderiaceae</taxon>
        <taxon>Paraburkholderia</taxon>
    </lineage>
</organism>
<protein>
    <submittedName>
        <fullName evidence="7">MliC family protein</fullName>
    </submittedName>
</protein>
<evidence type="ECO:0000256" key="5">
    <source>
        <dbReference type="SAM" id="SignalP"/>
    </source>
</evidence>
<dbReference type="RefSeq" id="WP_219796770.1">
    <property type="nucleotide sequence ID" value="NZ_CP080095.1"/>
</dbReference>
<dbReference type="InterPro" id="IPR036328">
    <property type="entry name" value="MliC_sf"/>
</dbReference>
<dbReference type="SUPFAM" id="SSF141488">
    <property type="entry name" value="YdhA-like"/>
    <property type="match status" value="1"/>
</dbReference>
<evidence type="ECO:0000313" key="8">
    <source>
        <dbReference type="Proteomes" id="UP000826462"/>
    </source>
</evidence>
<evidence type="ECO:0000256" key="2">
    <source>
        <dbReference type="ARBA" id="ARBA00023136"/>
    </source>
</evidence>
<dbReference type="InterPro" id="IPR018660">
    <property type="entry name" value="MliC"/>
</dbReference>
<keyword evidence="3" id="KW-0564">Palmitate</keyword>
<evidence type="ECO:0000259" key="6">
    <source>
        <dbReference type="Pfam" id="PF09864"/>
    </source>
</evidence>
<gene>
    <name evidence="7" type="ORF">KZJ38_14935</name>
</gene>
<evidence type="ECO:0000313" key="7">
    <source>
        <dbReference type="EMBL" id="QYD67630.1"/>
    </source>
</evidence>
<evidence type="ECO:0000256" key="4">
    <source>
        <dbReference type="ARBA" id="ARBA00023288"/>
    </source>
</evidence>
<evidence type="ECO:0000256" key="1">
    <source>
        <dbReference type="ARBA" id="ARBA00022729"/>
    </source>
</evidence>
<keyword evidence="4" id="KW-0449">Lipoprotein</keyword>
<feature type="signal peptide" evidence="5">
    <location>
        <begin position="1"/>
        <end position="29"/>
    </location>
</feature>
<dbReference type="EMBL" id="CP080095">
    <property type="protein sequence ID" value="QYD67630.1"/>
    <property type="molecule type" value="Genomic_DNA"/>
</dbReference>
<evidence type="ECO:0000256" key="3">
    <source>
        <dbReference type="ARBA" id="ARBA00023139"/>
    </source>
</evidence>
<keyword evidence="1 5" id="KW-0732">Signal</keyword>
<feature type="chain" id="PRO_5046641620" evidence="5">
    <location>
        <begin position="30"/>
        <end position="132"/>
    </location>
</feature>
<dbReference type="Pfam" id="PF09864">
    <property type="entry name" value="MliC"/>
    <property type="match status" value="1"/>
</dbReference>
<accession>A0ABX8UKR4</accession>
<proteinExistence type="predicted"/>
<sequence length="132" mass="14004">MNQRFIPAVTALAAVSIVLSMALPAAAVAAGGSAPRFGDLRTQKPHTQKYTCARGRTLNVTYLSATNGQSFAVVPVDGKQMLFVNTISGSGVRYQAGSYTWWTKGPRADLYDSREGGPNAPPIVSDCVTIVR</sequence>
<reference evidence="7 8" key="1">
    <citation type="submission" date="2021-07" db="EMBL/GenBank/DDBJ databases">
        <title>Paraburkholderia edwinii protects Aspergillus sp. from phenazines by acting as a toxin sponge.</title>
        <authorList>
            <person name="Dahlstrom K.M."/>
            <person name="Newman D.K."/>
        </authorList>
    </citation>
    <scope>NUCLEOTIDE SEQUENCE [LARGE SCALE GENOMIC DNA]</scope>
    <source>
        <strain evidence="7 8">Pe01</strain>
    </source>
</reference>
<name>A0ABX8UKR4_9BURK</name>
<dbReference type="Proteomes" id="UP000826462">
    <property type="component" value="Chromosome 1"/>
</dbReference>
<feature type="domain" description="C-type lysozyme inhibitor" evidence="6">
    <location>
        <begin position="50"/>
        <end position="116"/>
    </location>
</feature>
<dbReference type="Gene3D" id="2.40.128.200">
    <property type="match status" value="1"/>
</dbReference>
<keyword evidence="2" id="KW-0472">Membrane</keyword>
<keyword evidence="8" id="KW-1185">Reference proteome</keyword>